<accession>T1GF54</accession>
<reference evidence="1" key="2">
    <citation type="submission" date="2015-06" db="UniProtKB">
        <authorList>
            <consortium name="EnsemblMetazoa"/>
        </authorList>
    </citation>
    <scope>IDENTIFICATION</scope>
</reference>
<sequence length="71" mass="7993">MKFSISFDLIEKRLQLVFSLVSAGCCAQEEFRRQIQFLTPPPPPQPLTGVFRCSGIMEAKILSTESWLMSG</sequence>
<dbReference type="EnsemblMetazoa" id="MESCA001983-RA">
    <property type="protein sequence ID" value="MESCA001983-PA"/>
    <property type="gene ID" value="MESCA001983"/>
</dbReference>
<dbReference type="PROSITE" id="PS51257">
    <property type="entry name" value="PROKAR_LIPOPROTEIN"/>
    <property type="match status" value="1"/>
</dbReference>
<reference evidence="2" key="1">
    <citation type="submission" date="2013-02" db="EMBL/GenBank/DDBJ databases">
        <authorList>
            <person name="Hughes D."/>
        </authorList>
    </citation>
    <scope>NUCLEOTIDE SEQUENCE</scope>
    <source>
        <strain>Durham</strain>
        <strain evidence="2">NC isolate 2 -- Noor lab</strain>
    </source>
</reference>
<evidence type="ECO:0000313" key="1">
    <source>
        <dbReference type="EnsemblMetazoa" id="MESCA001983-PA"/>
    </source>
</evidence>
<proteinExistence type="predicted"/>
<evidence type="ECO:0000313" key="2">
    <source>
        <dbReference type="Proteomes" id="UP000015102"/>
    </source>
</evidence>
<dbReference type="Proteomes" id="UP000015102">
    <property type="component" value="Unassembled WGS sequence"/>
</dbReference>
<dbReference type="AlphaFoldDB" id="T1GF54"/>
<keyword evidence="2" id="KW-1185">Reference proteome</keyword>
<protein>
    <submittedName>
        <fullName evidence="1">Uncharacterized protein</fullName>
    </submittedName>
</protein>
<organism evidence="1 2">
    <name type="scientific">Megaselia scalaris</name>
    <name type="common">Humpbacked fly</name>
    <name type="synonym">Phora scalaris</name>
    <dbReference type="NCBI Taxonomy" id="36166"/>
    <lineage>
        <taxon>Eukaryota</taxon>
        <taxon>Metazoa</taxon>
        <taxon>Ecdysozoa</taxon>
        <taxon>Arthropoda</taxon>
        <taxon>Hexapoda</taxon>
        <taxon>Insecta</taxon>
        <taxon>Pterygota</taxon>
        <taxon>Neoptera</taxon>
        <taxon>Endopterygota</taxon>
        <taxon>Diptera</taxon>
        <taxon>Brachycera</taxon>
        <taxon>Muscomorpha</taxon>
        <taxon>Platypezoidea</taxon>
        <taxon>Phoridae</taxon>
        <taxon>Megaseliini</taxon>
        <taxon>Megaselia</taxon>
    </lineage>
</organism>
<dbReference type="HOGENOM" id="CLU_2742960_0_0_1"/>
<dbReference type="EMBL" id="CAQQ02168423">
    <property type="status" value="NOT_ANNOTATED_CDS"/>
    <property type="molecule type" value="Genomic_DNA"/>
</dbReference>
<name>T1GF54_MEGSC</name>
<dbReference type="EMBL" id="CAQQ02168424">
    <property type="status" value="NOT_ANNOTATED_CDS"/>
    <property type="molecule type" value="Genomic_DNA"/>
</dbReference>